<comment type="caution">
    <text evidence="1">The sequence shown here is derived from an EMBL/GenBank/DDBJ whole genome shotgun (WGS) entry which is preliminary data.</text>
</comment>
<sequence>MVIFKAEAIWDGSGYRDIRRETDGEVEATEKAGAITLTGGKCEGPMVVDDNVIMEAYGCQRARAHEVLGPRPGSE</sequence>
<dbReference type="EMBL" id="LUGG01000043">
    <property type="protein sequence ID" value="OBZ65552.1"/>
    <property type="molecule type" value="Genomic_DNA"/>
</dbReference>
<gene>
    <name evidence="1" type="ORF">A0H81_14382</name>
</gene>
<evidence type="ECO:0000313" key="2">
    <source>
        <dbReference type="Proteomes" id="UP000092993"/>
    </source>
</evidence>
<organism evidence="1 2">
    <name type="scientific">Grifola frondosa</name>
    <name type="common">Maitake</name>
    <name type="synonym">Polyporus frondosus</name>
    <dbReference type="NCBI Taxonomy" id="5627"/>
    <lineage>
        <taxon>Eukaryota</taxon>
        <taxon>Fungi</taxon>
        <taxon>Dikarya</taxon>
        <taxon>Basidiomycota</taxon>
        <taxon>Agaricomycotina</taxon>
        <taxon>Agaricomycetes</taxon>
        <taxon>Polyporales</taxon>
        <taxon>Grifolaceae</taxon>
        <taxon>Grifola</taxon>
    </lineage>
</organism>
<name>A0A1C7LLE1_GRIFR</name>
<dbReference type="Proteomes" id="UP000092993">
    <property type="component" value="Unassembled WGS sequence"/>
</dbReference>
<reference evidence="1 2" key="1">
    <citation type="submission" date="2016-03" db="EMBL/GenBank/DDBJ databases">
        <title>Whole genome sequencing of Grifola frondosa 9006-11.</title>
        <authorList>
            <person name="Min B."/>
            <person name="Park H."/>
            <person name="Kim J.-G."/>
            <person name="Cho H."/>
            <person name="Oh Y.-L."/>
            <person name="Kong W.-S."/>
            <person name="Choi I.-G."/>
        </authorList>
    </citation>
    <scope>NUCLEOTIDE SEQUENCE [LARGE SCALE GENOMIC DNA]</scope>
    <source>
        <strain evidence="1 2">9006-11</strain>
    </source>
</reference>
<proteinExistence type="predicted"/>
<dbReference type="AlphaFoldDB" id="A0A1C7LLE1"/>
<keyword evidence="2" id="KW-1185">Reference proteome</keyword>
<accession>A0A1C7LLE1</accession>
<evidence type="ECO:0000313" key="1">
    <source>
        <dbReference type="EMBL" id="OBZ65552.1"/>
    </source>
</evidence>
<protein>
    <submittedName>
        <fullName evidence="1">Uncharacterized protein</fullName>
    </submittedName>
</protein>